<organism evidence="1 3">
    <name type="scientific">Didymodactylos carnosus</name>
    <dbReference type="NCBI Taxonomy" id="1234261"/>
    <lineage>
        <taxon>Eukaryota</taxon>
        <taxon>Metazoa</taxon>
        <taxon>Spiralia</taxon>
        <taxon>Gnathifera</taxon>
        <taxon>Rotifera</taxon>
        <taxon>Eurotatoria</taxon>
        <taxon>Bdelloidea</taxon>
        <taxon>Philodinida</taxon>
        <taxon>Philodinidae</taxon>
        <taxon>Didymodactylos</taxon>
    </lineage>
</organism>
<gene>
    <name evidence="1" type="ORF">GPM918_LOCUS24070</name>
    <name evidence="2" type="ORF">SRO942_LOCUS24069</name>
</gene>
<dbReference type="EMBL" id="CAJNOQ010008840">
    <property type="protein sequence ID" value="CAF1208158.1"/>
    <property type="molecule type" value="Genomic_DNA"/>
</dbReference>
<evidence type="ECO:0000313" key="1">
    <source>
        <dbReference type="EMBL" id="CAF1208158.1"/>
    </source>
</evidence>
<accession>A0A814X1B8</accession>
<dbReference type="Proteomes" id="UP000681722">
    <property type="component" value="Unassembled WGS sequence"/>
</dbReference>
<sequence length="114" mass="13452">MFSNIEIAVSYGDSTRKYVELKINDKKPIIEEKIKQIFLPRTPIDFATVKAQYYDREHNKWSDLDEKYNELLKELSLVTNPDKSEKVWELRLIDKDCESTSALLDDIDGMFIFN</sequence>
<dbReference type="Proteomes" id="UP000663829">
    <property type="component" value="Unassembled WGS sequence"/>
</dbReference>
<keyword evidence="3" id="KW-1185">Reference proteome</keyword>
<name>A0A814X1B8_9BILA</name>
<proteinExistence type="predicted"/>
<dbReference type="AlphaFoldDB" id="A0A814X1B8"/>
<dbReference type="EMBL" id="CAJOBC010008841">
    <property type="protein sequence ID" value="CAF3972295.1"/>
    <property type="molecule type" value="Genomic_DNA"/>
</dbReference>
<evidence type="ECO:0000313" key="2">
    <source>
        <dbReference type="EMBL" id="CAF3972295.1"/>
    </source>
</evidence>
<reference evidence="1" key="1">
    <citation type="submission" date="2021-02" db="EMBL/GenBank/DDBJ databases">
        <authorList>
            <person name="Nowell W R."/>
        </authorList>
    </citation>
    <scope>NUCLEOTIDE SEQUENCE</scope>
</reference>
<evidence type="ECO:0000313" key="3">
    <source>
        <dbReference type="Proteomes" id="UP000663829"/>
    </source>
</evidence>
<comment type="caution">
    <text evidence="1">The sequence shown here is derived from an EMBL/GenBank/DDBJ whole genome shotgun (WGS) entry which is preliminary data.</text>
</comment>
<protein>
    <submittedName>
        <fullName evidence="1">Uncharacterized protein</fullName>
    </submittedName>
</protein>